<evidence type="ECO:0000256" key="1">
    <source>
        <dbReference type="ARBA" id="ARBA00022723"/>
    </source>
</evidence>
<dbReference type="Proteomes" id="UP000266841">
    <property type="component" value="Unassembled WGS sequence"/>
</dbReference>
<dbReference type="PANTHER" id="PTHR25462">
    <property type="entry name" value="BONUS, ISOFORM C-RELATED"/>
    <property type="match status" value="1"/>
</dbReference>
<evidence type="ECO:0000256" key="2">
    <source>
        <dbReference type="ARBA" id="ARBA00022771"/>
    </source>
</evidence>
<evidence type="ECO:0000256" key="3">
    <source>
        <dbReference type="ARBA" id="ARBA00022833"/>
    </source>
</evidence>
<accession>K0SAM5</accession>
<feature type="domain" description="RING-type" evidence="6">
    <location>
        <begin position="2"/>
        <end position="47"/>
    </location>
</feature>
<dbReference type="InterPro" id="IPR001841">
    <property type="entry name" value="Znf_RING"/>
</dbReference>
<dbReference type="InterPro" id="IPR013083">
    <property type="entry name" value="Znf_RING/FYVE/PHD"/>
</dbReference>
<protein>
    <recommendedName>
        <fullName evidence="6">RING-type domain-containing protein</fullName>
    </recommendedName>
</protein>
<evidence type="ECO:0000259" key="6">
    <source>
        <dbReference type="PROSITE" id="PS50089"/>
    </source>
</evidence>
<dbReference type="eggNOG" id="ENOG502QSQ8">
    <property type="taxonomic scope" value="Eukaryota"/>
</dbReference>
<dbReference type="SMART" id="SM00184">
    <property type="entry name" value="RING"/>
    <property type="match status" value="1"/>
</dbReference>
<dbReference type="SUPFAM" id="SSF57850">
    <property type="entry name" value="RING/U-box"/>
    <property type="match status" value="1"/>
</dbReference>
<dbReference type="InterPro" id="IPR017907">
    <property type="entry name" value="Znf_RING_CS"/>
</dbReference>
<dbReference type="PROSITE" id="PS00518">
    <property type="entry name" value="ZF_RING_1"/>
    <property type="match status" value="1"/>
</dbReference>
<feature type="non-terminal residue" evidence="7">
    <location>
        <position position="397"/>
    </location>
</feature>
<dbReference type="InterPro" id="IPR036770">
    <property type="entry name" value="Ankyrin_rpt-contain_sf"/>
</dbReference>
<dbReference type="PROSITE" id="PS50089">
    <property type="entry name" value="ZF_RING_2"/>
    <property type="match status" value="1"/>
</dbReference>
<proteinExistence type="predicted"/>
<reference evidence="7 8" key="1">
    <citation type="journal article" date="2012" name="Genome Biol.">
        <title>Genome and low-iron response of an oceanic diatom adapted to chronic iron limitation.</title>
        <authorList>
            <person name="Lommer M."/>
            <person name="Specht M."/>
            <person name="Roy A.S."/>
            <person name="Kraemer L."/>
            <person name="Andreson R."/>
            <person name="Gutowska M.A."/>
            <person name="Wolf J."/>
            <person name="Bergner S.V."/>
            <person name="Schilhabel M.B."/>
            <person name="Klostermeier U.C."/>
            <person name="Beiko R.G."/>
            <person name="Rosenstiel P."/>
            <person name="Hippler M."/>
            <person name="Laroche J."/>
        </authorList>
    </citation>
    <scope>NUCLEOTIDE SEQUENCE [LARGE SCALE GENOMIC DNA]</scope>
    <source>
        <strain evidence="7 8">CCMP1005</strain>
    </source>
</reference>
<keyword evidence="3" id="KW-0862">Zinc</keyword>
<dbReference type="Gene3D" id="1.25.40.20">
    <property type="entry name" value="Ankyrin repeat-containing domain"/>
    <property type="match status" value="1"/>
</dbReference>
<feature type="region of interest" description="Disordered" evidence="5">
    <location>
        <begin position="376"/>
        <end position="397"/>
    </location>
</feature>
<dbReference type="EMBL" id="AGNL01033247">
    <property type="protein sequence ID" value="EJK55772.1"/>
    <property type="molecule type" value="Genomic_DNA"/>
</dbReference>
<dbReference type="AlphaFoldDB" id="K0SAM5"/>
<dbReference type="InterPro" id="IPR047153">
    <property type="entry name" value="TRIM45/56/19-like"/>
</dbReference>
<keyword evidence="1" id="KW-0479">Metal-binding</keyword>
<feature type="compositionally biased region" description="Basic residues" evidence="5">
    <location>
        <begin position="385"/>
        <end position="397"/>
    </location>
</feature>
<dbReference type="Gene3D" id="3.30.40.10">
    <property type="entry name" value="Zinc/RING finger domain, C3HC4 (zinc finger)"/>
    <property type="match status" value="1"/>
</dbReference>
<dbReference type="InterPro" id="IPR018957">
    <property type="entry name" value="Znf_C3HC4_RING-type"/>
</dbReference>
<dbReference type="GO" id="GO:0008270">
    <property type="term" value="F:zinc ion binding"/>
    <property type="evidence" value="ECO:0007669"/>
    <property type="project" value="UniProtKB-KW"/>
</dbReference>
<evidence type="ECO:0000256" key="5">
    <source>
        <dbReference type="SAM" id="MobiDB-lite"/>
    </source>
</evidence>
<keyword evidence="2 4" id="KW-0863">Zinc-finger</keyword>
<name>K0SAM5_THAOC</name>
<evidence type="ECO:0000256" key="4">
    <source>
        <dbReference type="PROSITE-ProRule" id="PRU00175"/>
    </source>
</evidence>
<evidence type="ECO:0000313" key="7">
    <source>
        <dbReference type="EMBL" id="EJK55772.1"/>
    </source>
</evidence>
<keyword evidence="8" id="KW-1185">Reference proteome</keyword>
<dbReference type="SUPFAM" id="SSF48403">
    <property type="entry name" value="Ankyrin repeat"/>
    <property type="match status" value="1"/>
</dbReference>
<organism evidence="7 8">
    <name type="scientific">Thalassiosira oceanica</name>
    <name type="common">Marine diatom</name>
    <dbReference type="NCBI Taxonomy" id="159749"/>
    <lineage>
        <taxon>Eukaryota</taxon>
        <taxon>Sar</taxon>
        <taxon>Stramenopiles</taxon>
        <taxon>Ochrophyta</taxon>
        <taxon>Bacillariophyta</taxon>
        <taxon>Coscinodiscophyceae</taxon>
        <taxon>Thalassiosirophycidae</taxon>
        <taxon>Thalassiosirales</taxon>
        <taxon>Thalassiosiraceae</taxon>
        <taxon>Thalassiosira</taxon>
    </lineage>
</organism>
<evidence type="ECO:0000313" key="8">
    <source>
        <dbReference type="Proteomes" id="UP000266841"/>
    </source>
</evidence>
<dbReference type="Pfam" id="PF00097">
    <property type="entry name" value="zf-C3HC4"/>
    <property type="match status" value="1"/>
</dbReference>
<dbReference type="PANTHER" id="PTHR25462:SF296">
    <property type="entry name" value="MEIOTIC P26, ISOFORM F"/>
    <property type="match status" value="1"/>
</dbReference>
<gene>
    <name evidence="7" type="ORF">THAOC_24455</name>
</gene>
<sequence length="397" mass="43769">MCAICLEDSKDPPSLPCGHSFCDGCLDGWRSRYGVEEEMRTKCPICRARIPPSKEMVATLLMLRFRKQRLEDSNDTSSERYRDTCHLLAQAEKEVGADWDGVTVLQDNNEEEAVVMPDYIHKAIRRGDIKAVLRWANANQTEDRANAVHIAETASVPALCVAALSNQLAMTTQLLQLGANVDGRASNGTTSISVMICSDLSFDGERIIRLLLSWGANFFPGCECSREICVSAARMYGKYELANLLESELGGRRCEIVNLSVQPELNGKTCVADENLPACGQYFVTLETKNMEVLVLSPENLKRKDRTPQDCGYHIEFKNGRTIRHDFDSSEDCRAFVAALRKGDAQPVVTEESEAAAEQAAAEFLAELGLDDSSANVVASGDKTKKSKKKKGGKKKK</sequence>
<comment type="caution">
    <text evidence="7">The sequence shown here is derived from an EMBL/GenBank/DDBJ whole genome shotgun (WGS) entry which is preliminary data.</text>
</comment>